<protein>
    <submittedName>
        <fullName evidence="2">Uncharacterized protein</fullName>
    </submittedName>
</protein>
<feature type="region of interest" description="Disordered" evidence="1">
    <location>
        <begin position="38"/>
        <end position="105"/>
    </location>
</feature>
<sequence>MAEPTSGRCALCEHPEEGHGVRYAAGVGDHEFVHDAWTGRAPRPAVESDRPSRAPEIYRAPDGGLAMWPDPSRPAPSGGGDRLPPRRTASPEPQQSITSRKDSHA</sequence>
<accession>A0A2T0UEU3</accession>
<dbReference type="AlphaFoldDB" id="A0A2T0UEU3"/>
<evidence type="ECO:0000313" key="2">
    <source>
        <dbReference type="EMBL" id="PRY56465.1"/>
    </source>
</evidence>
<proteinExistence type="predicted"/>
<evidence type="ECO:0000313" key="3">
    <source>
        <dbReference type="Proteomes" id="UP000238176"/>
    </source>
</evidence>
<gene>
    <name evidence="2" type="ORF">B0I28_109114</name>
</gene>
<name>A0A2T0UEU3_9ACTN</name>
<dbReference type="EMBL" id="PVTJ01000009">
    <property type="protein sequence ID" value="PRY56465.1"/>
    <property type="molecule type" value="Genomic_DNA"/>
</dbReference>
<organism evidence="2 3">
    <name type="scientific">Glycomyces artemisiae</name>
    <dbReference type="NCBI Taxonomy" id="1076443"/>
    <lineage>
        <taxon>Bacteria</taxon>
        <taxon>Bacillati</taxon>
        <taxon>Actinomycetota</taxon>
        <taxon>Actinomycetes</taxon>
        <taxon>Glycomycetales</taxon>
        <taxon>Glycomycetaceae</taxon>
        <taxon>Glycomyces</taxon>
    </lineage>
</organism>
<keyword evidence="3" id="KW-1185">Reference proteome</keyword>
<evidence type="ECO:0000256" key="1">
    <source>
        <dbReference type="SAM" id="MobiDB-lite"/>
    </source>
</evidence>
<comment type="caution">
    <text evidence="2">The sequence shown here is derived from an EMBL/GenBank/DDBJ whole genome shotgun (WGS) entry which is preliminary data.</text>
</comment>
<reference evidence="2 3" key="1">
    <citation type="submission" date="2018-03" db="EMBL/GenBank/DDBJ databases">
        <title>Genomic Encyclopedia of Type Strains, Phase III (KMG-III): the genomes of soil and plant-associated and newly described type strains.</title>
        <authorList>
            <person name="Whitman W."/>
        </authorList>
    </citation>
    <scope>NUCLEOTIDE SEQUENCE [LARGE SCALE GENOMIC DNA]</scope>
    <source>
        <strain evidence="2 3">CGMCC 4.7067</strain>
    </source>
</reference>
<dbReference type="Proteomes" id="UP000238176">
    <property type="component" value="Unassembled WGS sequence"/>
</dbReference>